<accession>A0A179F9J3</accession>
<proteinExistence type="predicted"/>
<feature type="region of interest" description="Disordered" evidence="2">
    <location>
        <begin position="25"/>
        <end position="65"/>
    </location>
</feature>
<dbReference type="AlphaFoldDB" id="A0A179F9J3"/>
<dbReference type="Pfam" id="PF21048">
    <property type="entry name" value="Rad26-like_N"/>
    <property type="match status" value="1"/>
</dbReference>
<dbReference type="OrthoDB" id="5245063at2759"/>
<organism evidence="6 7">
    <name type="scientific">Pochonia chlamydosporia 170</name>
    <dbReference type="NCBI Taxonomy" id="1380566"/>
    <lineage>
        <taxon>Eukaryota</taxon>
        <taxon>Fungi</taxon>
        <taxon>Dikarya</taxon>
        <taxon>Ascomycota</taxon>
        <taxon>Pezizomycotina</taxon>
        <taxon>Sordariomycetes</taxon>
        <taxon>Hypocreomycetidae</taxon>
        <taxon>Hypocreales</taxon>
        <taxon>Clavicipitaceae</taxon>
        <taxon>Pochonia</taxon>
    </lineage>
</organism>
<evidence type="ECO:0000259" key="5">
    <source>
        <dbReference type="Pfam" id="PF21048"/>
    </source>
</evidence>
<name>A0A179F9J3_METCM</name>
<comment type="caution">
    <text evidence="6">The sequence shown here is derived from an EMBL/GenBank/DDBJ whole genome shotgun (WGS) entry which is preliminary data.</text>
</comment>
<evidence type="ECO:0000259" key="4">
    <source>
        <dbReference type="Pfam" id="PF21046"/>
    </source>
</evidence>
<evidence type="ECO:0000259" key="3">
    <source>
        <dbReference type="Pfam" id="PF12331"/>
    </source>
</evidence>
<sequence>MDADEFSDDGFDDLPDNAFQELERNAIQLTQAQIKQSPSQDEPTRLSNYGWEEEDDDLDNTEVTNDVGVPIGRPVINNSMQQIKQQHQHRPEPTASQVQRRPIPPVPNPRWNPTVDPAARSASGAGLIPRAPGIGASNAPFSGSQAFQPQPSIQASQFARPPLPPNRFPASQASHTGQPGDIVSALQQRVRALESELHSARGEASIIRANATKAQQDYDAQVARLKKLNAEQLDKQTRIVEAAVAAEKTANTELQFLQRDMREVNDRARRRDTIVGGINTTPKKAAKSWGFADGFDEMDIAVSPSKGQGRGKTGSVAANVGERTPSKGKRKRPVMDSPITALETSTEDVVMGDDSRNNPKDSHPVVVAAPAAPFEFLQLVLDHGSFHQQPPTFDTLSRFTFPSDPATSFASMIFEKLPLMGNPYRPMQLLVDFTEYMVSLWTRCVEEQFWEPVKYLVSLISFTFDLHTTSVAPLVVPNLVPIAQSTILTLADARRRLPDGNLSNSTEYGFLEEHIDTKRLLGLLYASALSCSMTPIETDNGFEYTSNGFWALISMEMVYLLLTPKQKPSDVMGMLELLSTSVLPTSIGPISAEVEPAVISRAIIELVSAKLTEHPRIPLSPKQRRSIKLTALRTLIAFSLSPFGLLQLAVHENAIPRLVACLSAAIDELYDQPIPPNILPPLPDSLKQSLKLPESTASADLYRLISQSVLLIHKLVTDSSTANVVEVSQKLSMSHGGSQRYLLALGRLAFAEEDLVIEAGIEGEVVEAAHELLEMAVTPDEGETVSEAFGA</sequence>
<feature type="domain" description="Rad26-like N-terminal" evidence="5">
    <location>
        <begin position="376"/>
        <end position="423"/>
    </location>
</feature>
<feature type="compositionally biased region" description="Polar residues" evidence="2">
    <location>
        <begin position="27"/>
        <end position="47"/>
    </location>
</feature>
<gene>
    <name evidence="6" type="ORF">VFPPC_07201</name>
</gene>
<keyword evidence="1" id="KW-0175">Coiled coil</keyword>
<feature type="coiled-coil region" evidence="1">
    <location>
        <begin position="183"/>
        <end position="267"/>
    </location>
</feature>
<evidence type="ECO:0000313" key="7">
    <source>
        <dbReference type="Proteomes" id="UP000078397"/>
    </source>
</evidence>
<keyword evidence="7" id="KW-1185">Reference proteome</keyword>
<dbReference type="STRING" id="1380566.A0A179F9J3"/>
<protein>
    <submittedName>
        <fullName evidence="6">DNA repair protein Rad26</fullName>
    </submittedName>
</protein>
<evidence type="ECO:0000256" key="1">
    <source>
        <dbReference type="SAM" id="Coils"/>
    </source>
</evidence>
<dbReference type="KEGG" id="pchm:VFPPC_07201"/>
<dbReference type="InterPro" id="IPR048380">
    <property type="entry name" value="Rad26-like_N"/>
</dbReference>
<dbReference type="InterPro" id="IPR022093">
    <property type="entry name" value="Rad26-like_helical"/>
</dbReference>
<reference evidence="6 7" key="1">
    <citation type="journal article" date="2016" name="PLoS Pathog.">
        <title>Biosynthesis of antibiotic leucinostatins in bio-control fungus Purpureocillium lilacinum and their inhibition on phytophthora revealed by genome mining.</title>
        <authorList>
            <person name="Wang G."/>
            <person name="Liu Z."/>
            <person name="Lin R."/>
            <person name="Li E."/>
            <person name="Mao Z."/>
            <person name="Ling J."/>
            <person name="Yang Y."/>
            <person name="Yin W.B."/>
            <person name="Xie B."/>
        </authorList>
    </citation>
    <scope>NUCLEOTIDE SEQUENCE [LARGE SCALE GENOMIC DNA]</scope>
    <source>
        <strain evidence="6">170</strain>
    </source>
</reference>
<feature type="region of interest" description="Disordered" evidence="2">
    <location>
        <begin position="302"/>
        <end position="341"/>
    </location>
</feature>
<evidence type="ECO:0000313" key="6">
    <source>
        <dbReference type="EMBL" id="OAQ62126.1"/>
    </source>
</evidence>
<dbReference type="RefSeq" id="XP_018139830.1">
    <property type="nucleotide sequence ID" value="XM_018286107.1"/>
</dbReference>
<dbReference type="Pfam" id="PF12331">
    <property type="entry name" value="Rad26-like_helical_rpts"/>
    <property type="match status" value="1"/>
</dbReference>
<dbReference type="Pfam" id="PF21046">
    <property type="entry name" value="Rad26-like_C"/>
    <property type="match status" value="1"/>
</dbReference>
<dbReference type="Proteomes" id="UP000078397">
    <property type="component" value="Unassembled WGS sequence"/>
</dbReference>
<dbReference type="GeneID" id="28850101"/>
<feature type="region of interest" description="Disordered" evidence="2">
    <location>
        <begin position="137"/>
        <end position="178"/>
    </location>
</feature>
<feature type="compositionally biased region" description="Acidic residues" evidence="2">
    <location>
        <begin position="51"/>
        <end position="60"/>
    </location>
</feature>
<feature type="domain" description="Rad26-like helical repeats" evidence="3">
    <location>
        <begin position="482"/>
        <end position="716"/>
    </location>
</feature>
<evidence type="ECO:0000256" key="2">
    <source>
        <dbReference type="SAM" id="MobiDB-lite"/>
    </source>
</evidence>
<feature type="compositionally biased region" description="Polar residues" evidence="2">
    <location>
        <begin position="139"/>
        <end position="157"/>
    </location>
</feature>
<dbReference type="EMBL" id="LSBJ02000007">
    <property type="protein sequence ID" value="OAQ62126.1"/>
    <property type="molecule type" value="Genomic_DNA"/>
</dbReference>
<dbReference type="InterPro" id="IPR048379">
    <property type="entry name" value="Rad26-like_C"/>
</dbReference>
<feature type="domain" description="Rad26-like C-terminal" evidence="4">
    <location>
        <begin position="726"/>
        <end position="789"/>
    </location>
</feature>
<feature type="region of interest" description="Disordered" evidence="2">
    <location>
        <begin position="81"/>
        <end position="114"/>
    </location>
</feature>